<dbReference type="SUPFAM" id="SSF143724">
    <property type="entry name" value="PHP14-like"/>
    <property type="match status" value="1"/>
</dbReference>
<comment type="PTM">
    <text evidence="6 7">An intermediate of this reaction is the autophosphorylated ppk in which a phosphate is covalently linked to a histidine residue through a N-P bond.</text>
</comment>
<evidence type="ECO:0000259" key="12">
    <source>
        <dbReference type="Pfam" id="PF17941"/>
    </source>
</evidence>
<dbReference type="EC" id="2.7.4.1" evidence="6 7"/>
<dbReference type="PANTHER" id="PTHR30218:SF0">
    <property type="entry name" value="POLYPHOSPHATE KINASE"/>
    <property type="match status" value="1"/>
</dbReference>
<dbReference type="CDD" id="cd09164">
    <property type="entry name" value="PLDc_EcPPK1_C1_like"/>
    <property type="match status" value="1"/>
</dbReference>
<evidence type="ECO:0000256" key="4">
    <source>
        <dbReference type="ARBA" id="ARBA00022777"/>
    </source>
</evidence>
<dbReference type="GO" id="GO:0008976">
    <property type="term" value="F:polyphosphate kinase activity"/>
    <property type="evidence" value="ECO:0007669"/>
    <property type="project" value="UniProtKB-UniRule"/>
</dbReference>
<evidence type="ECO:0000256" key="8">
    <source>
        <dbReference type="SAM" id="Coils"/>
    </source>
</evidence>
<feature type="binding site" evidence="6">
    <location>
        <position position="384"/>
    </location>
    <ligand>
        <name>Mg(2+)</name>
        <dbReference type="ChEBI" id="CHEBI:18420"/>
    </ligand>
</feature>
<feature type="active site" description="Phosphohistidine intermediate" evidence="6">
    <location>
        <position position="444"/>
    </location>
</feature>
<dbReference type="HAMAP" id="MF_00347">
    <property type="entry name" value="Polyphosphate_kinase"/>
    <property type="match status" value="1"/>
</dbReference>
<dbReference type="Gene3D" id="1.20.58.310">
    <property type="entry name" value="Polyphosphate kinase N-terminal domain"/>
    <property type="match status" value="1"/>
</dbReference>
<feature type="coiled-coil region" evidence="8">
    <location>
        <begin position="72"/>
        <end position="99"/>
    </location>
</feature>
<keyword evidence="6" id="KW-0460">Magnesium</keyword>
<organism evidence="13 14">
    <name type="scientific">Bacteroides fragilis (strain 638R)</name>
    <dbReference type="NCBI Taxonomy" id="862962"/>
    <lineage>
        <taxon>Bacteria</taxon>
        <taxon>Pseudomonadati</taxon>
        <taxon>Bacteroidota</taxon>
        <taxon>Bacteroidia</taxon>
        <taxon>Bacteroidales</taxon>
        <taxon>Bacteroidaceae</taxon>
        <taxon>Bacteroides</taxon>
    </lineage>
</organism>
<reference evidence="13 14" key="1">
    <citation type="journal article" date="2010" name="Microbiology">
        <title>Twenty-eight divergent polysaccharide loci specifying within- and amongst-strain capsule diversity in three strains of Bacteroides fragilis.</title>
        <authorList>
            <person name="Patrick S."/>
            <person name="Blakely G.W."/>
            <person name="Houston S."/>
            <person name="Moore J."/>
            <person name="Abratt V.R."/>
            <person name="Bertalan M."/>
            <person name="Cerdeno-Tarraga A.M."/>
            <person name="Quail M.A."/>
            <person name="Corton N."/>
            <person name="Corton C."/>
            <person name="Bignell A."/>
            <person name="Barron A."/>
            <person name="Clark L."/>
            <person name="Bentley S.D."/>
            <person name="Parkhill J."/>
        </authorList>
    </citation>
    <scope>NUCLEOTIDE SEQUENCE [LARGE SCALE GENOMIC DNA]</scope>
    <source>
        <strain evidence="13 14">638R</strain>
    </source>
</reference>
<evidence type="ECO:0000259" key="10">
    <source>
        <dbReference type="Pfam" id="PF13089"/>
    </source>
</evidence>
<comment type="function">
    <text evidence="6 7">Catalyzes the reversible transfer of the terminal phosphate of ATP to form a long-chain polyphosphate (polyP).</text>
</comment>
<dbReference type="AlphaFoldDB" id="E1WVT0"/>
<dbReference type="InterPro" id="IPR024953">
    <property type="entry name" value="PP_kinase_middle"/>
</dbReference>
<keyword evidence="2 6" id="KW-0808">Transferase</keyword>
<dbReference type="NCBIfam" id="NF003923">
    <property type="entry name" value="PRK05443.3-1"/>
    <property type="match status" value="1"/>
</dbReference>
<evidence type="ECO:0000256" key="6">
    <source>
        <dbReference type="HAMAP-Rule" id="MF_00347"/>
    </source>
</evidence>
<feature type="binding site" evidence="6">
    <location>
        <position position="52"/>
    </location>
    <ligand>
        <name>ATP</name>
        <dbReference type="ChEBI" id="CHEBI:30616"/>
    </ligand>
</feature>
<dbReference type="InterPro" id="IPR041108">
    <property type="entry name" value="PP_kinase_C_1"/>
</dbReference>
<evidence type="ECO:0000313" key="13">
    <source>
        <dbReference type="EMBL" id="CBW23989.1"/>
    </source>
</evidence>
<feature type="binding site" evidence="6">
    <location>
        <position position="601"/>
    </location>
    <ligand>
        <name>ATP</name>
        <dbReference type="ChEBI" id="CHEBI:30616"/>
    </ligand>
</feature>
<dbReference type="InterPro" id="IPR036830">
    <property type="entry name" value="PP_kinase_middle_dom_sf"/>
</dbReference>
<feature type="binding site" evidence="6">
    <location>
        <position position="574"/>
    </location>
    <ligand>
        <name>ATP</name>
        <dbReference type="ChEBI" id="CHEBI:30616"/>
    </ligand>
</feature>
<comment type="cofactor">
    <cofactor evidence="6">
        <name>Mg(2+)</name>
        <dbReference type="ChEBI" id="CHEBI:18420"/>
    </cofactor>
</comment>
<keyword evidence="6" id="KW-0479">Metal-binding</keyword>
<dbReference type="Pfam" id="PF02503">
    <property type="entry name" value="PP_kinase"/>
    <property type="match status" value="1"/>
</dbReference>
<dbReference type="InterPro" id="IPR025198">
    <property type="entry name" value="PPK_N_dom"/>
</dbReference>
<dbReference type="InterPro" id="IPR003414">
    <property type="entry name" value="PP_kinase"/>
</dbReference>
<dbReference type="CDD" id="cd09167">
    <property type="entry name" value="PLDc_EcPPK1_C2_like"/>
    <property type="match status" value="1"/>
</dbReference>
<evidence type="ECO:0000256" key="5">
    <source>
        <dbReference type="ARBA" id="ARBA00022840"/>
    </source>
</evidence>
<keyword evidence="5 6" id="KW-0067">ATP-binding</keyword>
<accession>E1WVT0</accession>
<evidence type="ECO:0000256" key="1">
    <source>
        <dbReference type="ARBA" id="ARBA00022553"/>
    </source>
</evidence>
<dbReference type="Gene3D" id="3.30.870.10">
    <property type="entry name" value="Endonuclease Chain A"/>
    <property type="match status" value="2"/>
</dbReference>
<evidence type="ECO:0000313" key="14">
    <source>
        <dbReference type="Proteomes" id="UP000008560"/>
    </source>
</evidence>
<feature type="domain" description="Polyphosphate kinase C-terminal" evidence="12">
    <location>
        <begin position="340"/>
        <end position="506"/>
    </location>
</feature>
<evidence type="ECO:0000259" key="11">
    <source>
        <dbReference type="Pfam" id="PF13090"/>
    </source>
</evidence>
<keyword evidence="8" id="KW-0175">Coiled coil</keyword>
<feature type="domain" description="Polyphosphate kinase middle" evidence="9">
    <location>
        <begin position="129"/>
        <end position="313"/>
    </location>
</feature>
<feature type="binding site" evidence="6">
    <location>
        <position position="414"/>
    </location>
    <ligand>
        <name>Mg(2+)</name>
        <dbReference type="ChEBI" id="CHEBI:18420"/>
    </ligand>
</feature>
<comment type="similarity">
    <text evidence="6 7">Belongs to the polyphosphate kinase 1 (PPK1) family.</text>
</comment>
<dbReference type="GO" id="GO:0046872">
    <property type="term" value="F:metal ion binding"/>
    <property type="evidence" value="ECO:0007669"/>
    <property type="project" value="UniProtKB-KW"/>
</dbReference>
<dbReference type="HOGENOM" id="CLU_009678_5_0_10"/>
<protein>
    <recommendedName>
        <fullName evidence="6 7">Polyphosphate kinase</fullName>
        <ecNumber evidence="6 7">2.7.4.1</ecNumber>
    </recommendedName>
    <alternativeName>
        <fullName evidence="6">ATP-polyphosphate phosphotransferase</fullName>
    </alternativeName>
    <alternativeName>
        <fullName evidence="6">Polyphosphoric acid kinase</fullName>
    </alternativeName>
</protein>
<comment type="catalytic activity">
    <reaction evidence="6 7">
        <text>[phosphate](n) + ATP = [phosphate](n+1) + ADP</text>
        <dbReference type="Rhea" id="RHEA:19573"/>
        <dbReference type="Rhea" id="RHEA-COMP:9859"/>
        <dbReference type="Rhea" id="RHEA-COMP:14280"/>
        <dbReference type="ChEBI" id="CHEBI:16838"/>
        <dbReference type="ChEBI" id="CHEBI:30616"/>
        <dbReference type="ChEBI" id="CHEBI:456216"/>
        <dbReference type="EC" id="2.7.4.1"/>
    </reaction>
</comment>
<feature type="domain" description="Polyphosphate kinase N-terminal" evidence="10">
    <location>
        <begin position="14"/>
        <end position="119"/>
    </location>
</feature>
<dbReference type="SUPFAM" id="SSF140356">
    <property type="entry name" value="PPK N-terminal domain-like"/>
    <property type="match status" value="1"/>
</dbReference>
<dbReference type="InterPro" id="IPR025200">
    <property type="entry name" value="PPK_C_dom2"/>
</dbReference>
<keyword evidence="3 6" id="KW-0547">Nucleotide-binding</keyword>
<dbReference type="SUPFAM" id="SSF56024">
    <property type="entry name" value="Phospholipase D/nuclease"/>
    <property type="match status" value="2"/>
</dbReference>
<dbReference type="Proteomes" id="UP000008560">
    <property type="component" value="Chromosome"/>
</dbReference>
<dbReference type="PIRSF" id="PIRSF015589">
    <property type="entry name" value="PP_kinase"/>
    <property type="match status" value="1"/>
</dbReference>
<sequence length="698" mass="81978">MGKPYVQMENKYQYFKRDISWLSFNYRVLLEADDDRLPLYERINFISIYSSNLEEFYKIRVADHKAVASGVTDGTEESLQSAKDLLEEINREVNRQLEDRIHIYEKKIIPALRKNHVVFYQSRNVEPFHQQFVKDFFREEIFPYLQPVPVSKDKVISFLRDNRLYLAVRLFLKGTNKEDADHLQYFVMKLPYSKVPRFIELPKHGRDYYLMFIEDIIKANIDVIFPGYEVDCSYCIKISRDADIMIDDTINSVDLVEQVKKKIKKRKIGAVCRFVYDRAMPDDFLNFLVDAFRIRHEELVPGDKHLNLEDLRHLPNPNHSIPRIERPIPMKLNRLNDKESIFSYVEKKDLLLYYPYHSFDHFIHFLYEAVHNPETREIMVTQYRVAENSAVINTLIAAAQNGKKVTVFVELKARFDEENNLATAEMMKAAGINIIYSIPGLKVHAKVALIRRRSFTGEKIHSYAYISTGNFNEKTATLYADCGLFTSNPVIVHDLTNLFRTLRGKENPRFTRLLVARFNLIPELNRLIDKEIELAEKGRGGRIILKMNALQDPIMIDRLYEASQKGVKIDLIVRGICCLIPGQEYSCNIRVTRIVDSFLEHARIWYFGNAGHPKVYMGSPDWMRRNLYRRIEAVVPILDHELREEIVDMLHIQLSDNQKACFVDDKLNNIFKFKTNAAPVRAQYTFYNYLKEKNETFL</sequence>
<dbReference type="Pfam" id="PF13089">
    <property type="entry name" value="PP_kinase_N"/>
    <property type="match status" value="1"/>
</dbReference>
<feature type="binding site" evidence="6">
    <location>
        <position position="479"/>
    </location>
    <ligand>
        <name>ATP</name>
        <dbReference type="ChEBI" id="CHEBI:30616"/>
    </ligand>
</feature>
<feature type="domain" description="Polyphosphate kinase C-terminal" evidence="11">
    <location>
        <begin position="513"/>
        <end position="683"/>
    </location>
</feature>
<dbReference type="NCBIfam" id="TIGR03705">
    <property type="entry name" value="poly_P_kin"/>
    <property type="match status" value="1"/>
</dbReference>
<dbReference type="PATRIC" id="fig|862962.3.peg.3660"/>
<dbReference type="GO" id="GO:0005524">
    <property type="term" value="F:ATP binding"/>
    <property type="evidence" value="ECO:0007669"/>
    <property type="project" value="UniProtKB-KW"/>
</dbReference>
<evidence type="ECO:0000256" key="2">
    <source>
        <dbReference type="ARBA" id="ARBA00022679"/>
    </source>
</evidence>
<keyword evidence="4 6" id="KW-0418">Kinase</keyword>
<evidence type="ECO:0000256" key="7">
    <source>
        <dbReference type="RuleBase" id="RU003800"/>
    </source>
</evidence>
<dbReference type="GO" id="GO:0009358">
    <property type="term" value="C:polyphosphate kinase complex"/>
    <property type="evidence" value="ECO:0007669"/>
    <property type="project" value="InterPro"/>
</dbReference>
<keyword evidence="1 6" id="KW-0597">Phosphoprotein</keyword>
<name>E1WVT0_BACF6</name>
<evidence type="ECO:0000259" key="9">
    <source>
        <dbReference type="Pfam" id="PF02503"/>
    </source>
</evidence>
<proteinExistence type="inferred from homology"/>
<dbReference type="PANTHER" id="PTHR30218">
    <property type="entry name" value="POLYPHOSPHATE KINASE"/>
    <property type="match status" value="1"/>
</dbReference>
<dbReference type="KEGG" id="bfg:BF638R_3531"/>
<dbReference type="EMBL" id="FQ312004">
    <property type="protein sequence ID" value="CBW23989.1"/>
    <property type="molecule type" value="Genomic_DNA"/>
</dbReference>
<gene>
    <name evidence="6 13" type="primary">ppk</name>
    <name evidence="13" type="ordered locus">BF638R_3531</name>
</gene>
<dbReference type="NCBIfam" id="NF003917">
    <property type="entry name" value="PRK05443.1-1"/>
    <property type="match status" value="1"/>
</dbReference>
<dbReference type="Pfam" id="PF13090">
    <property type="entry name" value="PP_kinase_C"/>
    <property type="match status" value="1"/>
</dbReference>
<dbReference type="Gene3D" id="3.30.1840.10">
    <property type="entry name" value="Polyphosphate kinase middle domain"/>
    <property type="match status" value="1"/>
</dbReference>
<evidence type="ECO:0000256" key="3">
    <source>
        <dbReference type="ARBA" id="ARBA00022741"/>
    </source>
</evidence>
<dbReference type="Pfam" id="PF17941">
    <property type="entry name" value="PP_kinase_C_1"/>
    <property type="match status" value="1"/>
</dbReference>
<dbReference type="InterPro" id="IPR036832">
    <property type="entry name" value="PPK_N_dom_sf"/>
</dbReference>
<dbReference type="GO" id="GO:0006799">
    <property type="term" value="P:polyphosphate biosynthetic process"/>
    <property type="evidence" value="ECO:0007669"/>
    <property type="project" value="UniProtKB-UniRule"/>
</dbReference>